<dbReference type="GO" id="GO:0003677">
    <property type="term" value="F:DNA binding"/>
    <property type="evidence" value="ECO:0007669"/>
    <property type="project" value="InterPro"/>
</dbReference>
<dbReference type="CDD" id="cd00093">
    <property type="entry name" value="HTH_XRE"/>
    <property type="match status" value="1"/>
</dbReference>
<dbReference type="SUPFAM" id="SSF47413">
    <property type="entry name" value="lambda repressor-like DNA-binding domains"/>
    <property type="match status" value="1"/>
</dbReference>
<sequence>MSQQELAHVLGVSAERIQRYECGAERVGAGRLYLACRRLNVPPTYFFEGYEGPAAGEDPALAGSGPIAEPEERSSRLAVDRLIDQIMQRIRNERSGA</sequence>
<dbReference type="AlphaFoldDB" id="A0A6N9T788"/>
<dbReference type="InterPro" id="IPR010982">
    <property type="entry name" value="Lambda_DNA-bd_dom_sf"/>
</dbReference>
<dbReference type="EMBL" id="JAAAMG010000014">
    <property type="protein sequence ID" value="NDW06075.1"/>
    <property type="molecule type" value="Genomic_DNA"/>
</dbReference>
<dbReference type="Proteomes" id="UP000469011">
    <property type="component" value="Unassembled WGS sequence"/>
</dbReference>
<name>A0A6N9T788_9HYPH</name>
<dbReference type="PROSITE" id="PS50943">
    <property type="entry name" value="HTH_CROC1"/>
    <property type="match status" value="1"/>
</dbReference>
<reference evidence="2 3" key="1">
    <citation type="submission" date="2020-01" db="EMBL/GenBank/DDBJ databases">
        <title>Jiella pacifica sp. nov.</title>
        <authorList>
            <person name="Xue Z."/>
            <person name="Zhu S."/>
            <person name="Chen J."/>
            <person name="Yang J."/>
        </authorList>
    </citation>
    <scope>NUCLEOTIDE SEQUENCE [LARGE SCALE GENOMIC DNA]</scope>
    <source>
        <strain evidence="2 3">40Bstr34</strain>
    </source>
</reference>
<dbReference type="Pfam" id="PF01381">
    <property type="entry name" value="HTH_3"/>
    <property type="match status" value="1"/>
</dbReference>
<keyword evidence="3" id="KW-1185">Reference proteome</keyword>
<evidence type="ECO:0000313" key="3">
    <source>
        <dbReference type="Proteomes" id="UP000469011"/>
    </source>
</evidence>
<accession>A0A6N9T788</accession>
<dbReference type="Gene3D" id="1.10.260.40">
    <property type="entry name" value="lambda repressor-like DNA-binding domains"/>
    <property type="match status" value="1"/>
</dbReference>
<comment type="caution">
    <text evidence="2">The sequence shown here is derived from an EMBL/GenBank/DDBJ whole genome shotgun (WGS) entry which is preliminary data.</text>
</comment>
<gene>
    <name evidence="2" type="ORF">GTK09_16770</name>
</gene>
<dbReference type="InterPro" id="IPR001387">
    <property type="entry name" value="Cro/C1-type_HTH"/>
</dbReference>
<evidence type="ECO:0000259" key="1">
    <source>
        <dbReference type="PROSITE" id="PS50943"/>
    </source>
</evidence>
<organism evidence="2 3">
    <name type="scientific">Jiella pacifica</name>
    <dbReference type="NCBI Taxonomy" id="2696469"/>
    <lineage>
        <taxon>Bacteria</taxon>
        <taxon>Pseudomonadati</taxon>
        <taxon>Pseudomonadota</taxon>
        <taxon>Alphaproteobacteria</taxon>
        <taxon>Hyphomicrobiales</taxon>
        <taxon>Aurantimonadaceae</taxon>
        <taxon>Jiella</taxon>
    </lineage>
</organism>
<evidence type="ECO:0000313" key="2">
    <source>
        <dbReference type="EMBL" id="NDW06075.1"/>
    </source>
</evidence>
<feature type="domain" description="HTH cro/C1-type" evidence="1">
    <location>
        <begin position="1"/>
        <end position="46"/>
    </location>
</feature>
<protein>
    <submittedName>
        <fullName evidence="2">Helix-turn-helix domain-containing protein</fullName>
    </submittedName>
</protein>
<proteinExistence type="predicted"/>